<reference evidence="2" key="1">
    <citation type="submission" date="2017-10" db="EMBL/GenBank/DDBJ databases">
        <title>Rapid genome shrinkage in a self-fertile nematode reveals novel sperm competition proteins.</title>
        <authorList>
            <person name="Yin D."/>
            <person name="Schwarz E.M."/>
            <person name="Thomas C.G."/>
            <person name="Felde R.L."/>
            <person name="Korf I.F."/>
            <person name="Cutter A.D."/>
            <person name="Schartner C.M."/>
            <person name="Ralston E.J."/>
            <person name="Meyer B.J."/>
            <person name="Haag E.S."/>
        </authorList>
    </citation>
    <scope>NUCLEOTIDE SEQUENCE [LARGE SCALE GENOMIC DNA]</scope>
    <source>
        <strain evidence="2">JU1422</strain>
    </source>
</reference>
<name>A0A2G5UBE6_9PELO</name>
<accession>A0A2G5UBE6</accession>
<sequence length="94" mass="10581">MMSSLVQLPTQMPSGFQMNFDDVRHHQMAPEVDCEGGTLTRMEEVFPLGRAPNSENSPILDDEEEEDNAEEIETVRSNADMVVVIMMPMDPKNP</sequence>
<dbReference type="AlphaFoldDB" id="A0A2G5UBE6"/>
<gene>
    <name evidence="1" type="primary">Cnig_chr_IV.g15691</name>
    <name evidence="1" type="ORF">B9Z55_015691</name>
</gene>
<proteinExistence type="predicted"/>
<comment type="caution">
    <text evidence="1">The sequence shown here is derived from an EMBL/GenBank/DDBJ whole genome shotgun (WGS) entry which is preliminary data.</text>
</comment>
<organism evidence="1 2">
    <name type="scientific">Caenorhabditis nigoni</name>
    <dbReference type="NCBI Taxonomy" id="1611254"/>
    <lineage>
        <taxon>Eukaryota</taxon>
        <taxon>Metazoa</taxon>
        <taxon>Ecdysozoa</taxon>
        <taxon>Nematoda</taxon>
        <taxon>Chromadorea</taxon>
        <taxon>Rhabditida</taxon>
        <taxon>Rhabditina</taxon>
        <taxon>Rhabditomorpha</taxon>
        <taxon>Rhabditoidea</taxon>
        <taxon>Rhabditidae</taxon>
        <taxon>Peloderinae</taxon>
        <taxon>Caenorhabditis</taxon>
    </lineage>
</organism>
<dbReference type="STRING" id="1611254.A0A2G5UBE6"/>
<dbReference type="EMBL" id="PDUG01000004">
    <property type="protein sequence ID" value="PIC36844.1"/>
    <property type="molecule type" value="Genomic_DNA"/>
</dbReference>
<dbReference type="Proteomes" id="UP000230233">
    <property type="component" value="Chromosome IV"/>
</dbReference>
<keyword evidence="2" id="KW-1185">Reference proteome</keyword>
<evidence type="ECO:0000313" key="2">
    <source>
        <dbReference type="Proteomes" id="UP000230233"/>
    </source>
</evidence>
<protein>
    <submittedName>
        <fullName evidence="1">Uncharacterized protein</fullName>
    </submittedName>
</protein>
<evidence type="ECO:0000313" key="1">
    <source>
        <dbReference type="EMBL" id="PIC36844.1"/>
    </source>
</evidence>